<organism evidence="2 3">
    <name type="scientific">Cadophora malorum</name>
    <dbReference type="NCBI Taxonomy" id="108018"/>
    <lineage>
        <taxon>Eukaryota</taxon>
        <taxon>Fungi</taxon>
        <taxon>Dikarya</taxon>
        <taxon>Ascomycota</taxon>
        <taxon>Pezizomycotina</taxon>
        <taxon>Leotiomycetes</taxon>
        <taxon>Helotiales</taxon>
        <taxon>Ploettnerulaceae</taxon>
        <taxon>Cadophora</taxon>
    </lineage>
</organism>
<gene>
    <name evidence="2" type="ORF">IFR04_009192</name>
</gene>
<proteinExistence type="predicted"/>
<dbReference type="OrthoDB" id="5427699at2759"/>
<feature type="compositionally biased region" description="Polar residues" evidence="1">
    <location>
        <begin position="165"/>
        <end position="177"/>
    </location>
</feature>
<feature type="region of interest" description="Disordered" evidence="1">
    <location>
        <begin position="232"/>
        <end position="256"/>
    </location>
</feature>
<feature type="region of interest" description="Disordered" evidence="1">
    <location>
        <begin position="1"/>
        <end position="85"/>
    </location>
</feature>
<dbReference type="Proteomes" id="UP000664132">
    <property type="component" value="Unassembled WGS sequence"/>
</dbReference>
<feature type="region of interest" description="Disordered" evidence="1">
    <location>
        <begin position="160"/>
        <end position="218"/>
    </location>
</feature>
<reference evidence="2" key="1">
    <citation type="submission" date="2021-02" db="EMBL/GenBank/DDBJ databases">
        <title>Genome sequence Cadophora malorum strain M34.</title>
        <authorList>
            <person name="Stefanovic E."/>
            <person name="Vu D."/>
            <person name="Scully C."/>
            <person name="Dijksterhuis J."/>
            <person name="Roader J."/>
            <person name="Houbraken J."/>
        </authorList>
    </citation>
    <scope>NUCLEOTIDE SEQUENCE</scope>
    <source>
        <strain evidence="2">M34</strain>
    </source>
</reference>
<protein>
    <submittedName>
        <fullName evidence="2">Uncharacterized protein</fullName>
    </submittedName>
</protein>
<dbReference type="AlphaFoldDB" id="A0A8H7WAC4"/>
<feature type="compositionally biased region" description="Acidic residues" evidence="1">
    <location>
        <begin position="460"/>
        <end position="469"/>
    </location>
</feature>
<evidence type="ECO:0000313" key="3">
    <source>
        <dbReference type="Proteomes" id="UP000664132"/>
    </source>
</evidence>
<name>A0A8H7WAC4_9HELO</name>
<comment type="caution">
    <text evidence="2">The sequence shown here is derived from an EMBL/GenBank/DDBJ whole genome shotgun (WGS) entry which is preliminary data.</text>
</comment>
<feature type="compositionally biased region" description="Polar residues" evidence="1">
    <location>
        <begin position="44"/>
        <end position="57"/>
    </location>
</feature>
<keyword evidence="3" id="KW-1185">Reference proteome</keyword>
<sequence>MSKQPWDSFLPSGAVDAPRRTFPRSDSTISPMMVPRSIPDYISSAHSSSGGTPNTFMSSHSPSQHQPISPPKTRSGSAEDSTAALVEDWRTYTQKLRSQNEGERAHMAADRARMEEVMAEERALWDKERDILKARIAELEAELGRKASSPMFSPIKQPAAINYASPGSNSASVTGSLDSAARSIPQEKGRNADGTPFYAPAPRNPSRTFDPSEAEEMRVDSITTARESAIRVTSKELKSSDFGIQSPPSGHQLNTISESPAESIDISHIQPELEGVSIKASAVSPTFIQNVMSPRSPSKLSPNIKPPGRDVGTGVRSPSQEEKDRMTLEVACQPENRRLTMHAGHTPNHSVSKFSFLSGDAESGNATPTQEHHEETDSIQRPSIAPEYDGPAEEEVHDEDDGDKELSGPLSLTNDLAKDDPFLSVLVTKLEVEAKARASADASPTSETGRLPSPPRTLPAEDEEDEEKDEGPRLKLKPSTNFGRPLGSM</sequence>
<feature type="region of interest" description="Disordered" evidence="1">
    <location>
        <begin position="292"/>
        <end position="421"/>
    </location>
</feature>
<feature type="region of interest" description="Disordered" evidence="1">
    <location>
        <begin position="435"/>
        <end position="489"/>
    </location>
</feature>
<dbReference type="EMBL" id="JAFJYH010000148">
    <property type="protein sequence ID" value="KAG4417689.1"/>
    <property type="molecule type" value="Genomic_DNA"/>
</dbReference>
<feature type="compositionally biased region" description="Low complexity" evidence="1">
    <location>
        <begin position="58"/>
        <end position="67"/>
    </location>
</feature>
<feature type="compositionally biased region" description="Polar residues" evidence="1">
    <location>
        <begin position="292"/>
        <end position="301"/>
    </location>
</feature>
<evidence type="ECO:0000313" key="2">
    <source>
        <dbReference type="EMBL" id="KAG4417689.1"/>
    </source>
</evidence>
<accession>A0A8H7WAC4</accession>
<feature type="compositionally biased region" description="Acidic residues" evidence="1">
    <location>
        <begin position="390"/>
        <end position="403"/>
    </location>
</feature>
<feature type="compositionally biased region" description="Polar residues" evidence="1">
    <location>
        <begin position="242"/>
        <end position="256"/>
    </location>
</feature>
<evidence type="ECO:0000256" key="1">
    <source>
        <dbReference type="SAM" id="MobiDB-lite"/>
    </source>
</evidence>